<dbReference type="SUPFAM" id="SSF46785">
    <property type="entry name" value="Winged helix' DNA-binding domain"/>
    <property type="match status" value="1"/>
</dbReference>
<dbReference type="PROSITE" id="PS50042">
    <property type="entry name" value="CNMP_BINDING_3"/>
    <property type="match status" value="1"/>
</dbReference>
<feature type="domain" description="HTH crp-type" evidence="5">
    <location>
        <begin position="147"/>
        <end position="221"/>
    </location>
</feature>
<dbReference type="Gene3D" id="2.60.120.10">
    <property type="entry name" value="Jelly Rolls"/>
    <property type="match status" value="1"/>
</dbReference>
<dbReference type="SMART" id="SM00100">
    <property type="entry name" value="cNMP"/>
    <property type="match status" value="1"/>
</dbReference>
<organism evidence="6 7">
    <name type="scientific">Pseudovibrio ascidiaceicola</name>
    <dbReference type="NCBI Taxonomy" id="285279"/>
    <lineage>
        <taxon>Bacteria</taxon>
        <taxon>Pseudomonadati</taxon>
        <taxon>Pseudomonadota</taxon>
        <taxon>Alphaproteobacteria</taxon>
        <taxon>Hyphomicrobiales</taxon>
        <taxon>Stappiaceae</taxon>
        <taxon>Pseudovibrio</taxon>
    </lineage>
</organism>
<dbReference type="PANTHER" id="PTHR24567:SF74">
    <property type="entry name" value="HTH-TYPE TRANSCRIPTIONAL REGULATOR ARCR"/>
    <property type="match status" value="1"/>
</dbReference>
<evidence type="ECO:0000313" key="6">
    <source>
        <dbReference type="EMBL" id="SFK13946.1"/>
    </source>
</evidence>
<evidence type="ECO:0000259" key="5">
    <source>
        <dbReference type="PROSITE" id="PS51063"/>
    </source>
</evidence>
<dbReference type="RefSeq" id="WP_063295455.1">
    <property type="nucleotide sequence ID" value="NZ_FOSK01000002.1"/>
</dbReference>
<dbReference type="PANTHER" id="PTHR24567">
    <property type="entry name" value="CRP FAMILY TRANSCRIPTIONAL REGULATORY PROTEIN"/>
    <property type="match status" value="1"/>
</dbReference>
<dbReference type="InterPro" id="IPR014710">
    <property type="entry name" value="RmlC-like_jellyroll"/>
</dbReference>
<comment type="caution">
    <text evidence="6">The sequence shown here is derived from an EMBL/GenBank/DDBJ whole genome shotgun (WGS) entry which is preliminary data.</text>
</comment>
<dbReference type="Gene3D" id="1.10.10.10">
    <property type="entry name" value="Winged helix-like DNA-binding domain superfamily/Winged helix DNA-binding domain"/>
    <property type="match status" value="1"/>
</dbReference>
<feature type="domain" description="Cyclic nucleotide-binding" evidence="4">
    <location>
        <begin position="13"/>
        <end position="133"/>
    </location>
</feature>
<dbReference type="InterPro" id="IPR050397">
    <property type="entry name" value="Env_Response_Regulators"/>
</dbReference>
<proteinExistence type="predicted"/>
<evidence type="ECO:0000256" key="1">
    <source>
        <dbReference type="ARBA" id="ARBA00023015"/>
    </source>
</evidence>
<dbReference type="EMBL" id="FOSK01000002">
    <property type="protein sequence ID" value="SFK13946.1"/>
    <property type="molecule type" value="Genomic_DNA"/>
</dbReference>
<dbReference type="PROSITE" id="PS00889">
    <property type="entry name" value="CNMP_BINDING_2"/>
    <property type="match status" value="1"/>
</dbReference>
<evidence type="ECO:0000256" key="3">
    <source>
        <dbReference type="ARBA" id="ARBA00023163"/>
    </source>
</evidence>
<dbReference type="InterPro" id="IPR018490">
    <property type="entry name" value="cNMP-bd_dom_sf"/>
</dbReference>
<sequence>MTKFKELLQNSFSLSGLAEEHAHGLSEIAQPMSLKSGAVLFKAGDPGNGCYAIIEGSMKVSVVSLDGSEQLLAVLGQGSLVGEIALLDGSERSATVTALKPSQLAFISKAAFYRYADENPAVYRHMLQIVATRLRRSNDALAARSFLPLNGRVAQTLLQLSETFGKKVDSSKILVHYKISQAEIANMAGGARENVSRVLNVWKREGVISRLSGYYCLEKPEVLRAAAEL</sequence>
<dbReference type="CDD" id="cd00038">
    <property type="entry name" value="CAP_ED"/>
    <property type="match status" value="1"/>
</dbReference>
<keyword evidence="1" id="KW-0805">Transcription regulation</keyword>
<dbReference type="PROSITE" id="PS51063">
    <property type="entry name" value="HTH_CRP_2"/>
    <property type="match status" value="1"/>
</dbReference>
<evidence type="ECO:0000313" key="7">
    <source>
        <dbReference type="Proteomes" id="UP000199598"/>
    </source>
</evidence>
<dbReference type="Pfam" id="PF13545">
    <property type="entry name" value="HTH_Crp_2"/>
    <property type="match status" value="1"/>
</dbReference>
<protein>
    <submittedName>
        <fullName evidence="6">cAMP-binding domain of CRP or a regulatory subunit of cAMP-dependent protein kinases</fullName>
    </submittedName>
</protein>
<dbReference type="InterPro" id="IPR036388">
    <property type="entry name" value="WH-like_DNA-bd_sf"/>
</dbReference>
<dbReference type="Proteomes" id="UP000199598">
    <property type="component" value="Unassembled WGS sequence"/>
</dbReference>
<dbReference type="InterPro" id="IPR012318">
    <property type="entry name" value="HTH_CRP"/>
</dbReference>
<dbReference type="InterPro" id="IPR000595">
    <property type="entry name" value="cNMP-bd_dom"/>
</dbReference>
<reference evidence="6 7" key="1">
    <citation type="submission" date="2016-10" db="EMBL/GenBank/DDBJ databases">
        <authorList>
            <person name="Varghese N."/>
            <person name="Submissions S."/>
        </authorList>
    </citation>
    <scope>NUCLEOTIDE SEQUENCE [LARGE SCALE GENOMIC DNA]</scope>
    <source>
        <strain evidence="6 7">DSM 16392</strain>
    </source>
</reference>
<keyword evidence="3" id="KW-0804">Transcription</keyword>
<accession>A0A1I3X514</accession>
<dbReference type="SUPFAM" id="SSF51206">
    <property type="entry name" value="cAMP-binding domain-like"/>
    <property type="match status" value="1"/>
</dbReference>
<name>A0A1I3X514_9HYPH</name>
<dbReference type="SMART" id="SM00419">
    <property type="entry name" value="HTH_CRP"/>
    <property type="match status" value="1"/>
</dbReference>
<dbReference type="InterPro" id="IPR036390">
    <property type="entry name" value="WH_DNA-bd_sf"/>
</dbReference>
<keyword evidence="2" id="KW-0238">DNA-binding</keyword>
<gene>
    <name evidence="6" type="ORF">SAMN04488518_102344</name>
</gene>
<keyword evidence="7" id="KW-1185">Reference proteome</keyword>
<dbReference type="Pfam" id="PF00027">
    <property type="entry name" value="cNMP_binding"/>
    <property type="match status" value="1"/>
</dbReference>
<evidence type="ECO:0000259" key="4">
    <source>
        <dbReference type="PROSITE" id="PS50042"/>
    </source>
</evidence>
<dbReference type="InterPro" id="IPR018488">
    <property type="entry name" value="cNMP-bd_CS"/>
</dbReference>
<evidence type="ECO:0000256" key="2">
    <source>
        <dbReference type="ARBA" id="ARBA00023125"/>
    </source>
</evidence>